<evidence type="ECO:0000256" key="20">
    <source>
        <dbReference type="PROSITE-ProRule" id="PRU10141"/>
    </source>
</evidence>
<keyword evidence="15" id="KW-0325">Glycoprotein</keyword>
<proteinExistence type="predicted"/>
<dbReference type="AlphaFoldDB" id="A0A8S0VC97"/>
<dbReference type="SMART" id="SM00179">
    <property type="entry name" value="EGF_CA"/>
    <property type="match status" value="1"/>
</dbReference>
<evidence type="ECO:0000256" key="10">
    <source>
        <dbReference type="ARBA" id="ARBA00022777"/>
    </source>
</evidence>
<accession>A0A8S0VC97</accession>
<dbReference type="InterPro" id="IPR000152">
    <property type="entry name" value="EGF-type_Asp/Asn_hydroxyl_site"/>
</dbReference>
<evidence type="ECO:0000256" key="15">
    <source>
        <dbReference type="ARBA" id="ARBA00023180"/>
    </source>
</evidence>
<keyword evidence="7 22" id="KW-0732">Signal</keyword>
<dbReference type="GO" id="GO:0030247">
    <property type="term" value="F:polysaccharide binding"/>
    <property type="evidence" value="ECO:0007669"/>
    <property type="project" value="InterPro"/>
</dbReference>
<dbReference type="InterPro" id="IPR011009">
    <property type="entry name" value="Kinase-like_dom_sf"/>
</dbReference>
<dbReference type="CDD" id="cd00054">
    <property type="entry name" value="EGF_CA"/>
    <property type="match status" value="1"/>
</dbReference>
<dbReference type="SMART" id="SM00220">
    <property type="entry name" value="S_TKc"/>
    <property type="match status" value="1"/>
</dbReference>
<feature type="transmembrane region" description="Helical" evidence="21">
    <location>
        <begin position="346"/>
        <end position="367"/>
    </location>
</feature>
<comment type="caution">
    <text evidence="19">Lacks conserved residue(s) required for the propagation of feature annotation.</text>
</comment>
<dbReference type="InterPro" id="IPR000719">
    <property type="entry name" value="Prot_kinase_dom"/>
</dbReference>
<evidence type="ECO:0000256" key="1">
    <source>
        <dbReference type="ARBA" id="ARBA00004479"/>
    </source>
</evidence>
<dbReference type="SUPFAM" id="SSF57196">
    <property type="entry name" value="EGF/Laminin"/>
    <property type="match status" value="1"/>
</dbReference>
<sequence>MGLHLLHAQLLLLILLILVSRSVSTQANSQRAKQNCMDRCGNVRIPFPFGTREGCYFNESFLVTCINTNSAFPKLFWRNFTFQITSISLKGQLRVLQSISKYCYSRTGTQPEPKSINLPFGFTVNDTANKFIVVGCDSYALVSGSRREKQDYITGCISLCKKEDLAELSCSGLGCCKISIPTQAWSVDVKTGSFENFTEVSDFNNCSYGFLAEESAFTFNASSLSTLRNVEKLPMVVDWAVGEETCKEAGNNISSYACKSENSNCYKPNNGYGYRCYCQEGYDGNPYLKNGCKDIDECNNQTLNICEKDCKNTAGGFKCLCPKGYHGDGKKDGRGCIRGQSLVLKVATGISIGITLTVVAIWWLCFVHQEKKLVKMKHTFFLQNGGLLLQEKLARGEQSPDGAKIFTSTELKKATNDFHDNRIVGQGGFGTVYKGFLSDNTIVAVKKSKQVDPKQVEQFINEVIVLSRINHRNVVKFLGCCLETQAPLLVYEFINNGTLFEHIHNKAKASSFSWDMRLRVAAEAAGVLAYLHSAASPPIIHRDVKSANILLDTNFTAKVSDFGASKLFPIDQTQLSTVVQGTFGYLDPEYMQTNQLTGKSDVYSFGVVLVELLTGKKALSYDRSEEERNLANYFLSTLKQNNLLQVLDDSIVCEGNSEKLTSVAMLAKRCLHVKGEDRPSMKEVAMELEGLRLAGKHSWNQTEPIEEESESLLSGKMNAFAIATGEGSSTSIGYDSTMDHISGR</sequence>
<dbReference type="Pfam" id="PF07645">
    <property type="entry name" value="EGF_CA"/>
    <property type="match status" value="1"/>
</dbReference>
<evidence type="ECO:0000313" key="26">
    <source>
        <dbReference type="Proteomes" id="UP000594638"/>
    </source>
</evidence>
<evidence type="ECO:0000256" key="12">
    <source>
        <dbReference type="ARBA" id="ARBA00022989"/>
    </source>
</evidence>
<dbReference type="Gene3D" id="3.30.200.20">
    <property type="entry name" value="Phosphorylase Kinase, domain 1"/>
    <property type="match status" value="1"/>
</dbReference>
<evidence type="ECO:0000256" key="21">
    <source>
        <dbReference type="SAM" id="Phobius"/>
    </source>
</evidence>
<evidence type="ECO:0000256" key="3">
    <source>
        <dbReference type="ARBA" id="ARBA00022536"/>
    </source>
</evidence>
<dbReference type="SMART" id="SM00181">
    <property type="entry name" value="EGF"/>
    <property type="match status" value="2"/>
</dbReference>
<dbReference type="GO" id="GO:0005524">
    <property type="term" value="F:ATP binding"/>
    <property type="evidence" value="ECO:0007669"/>
    <property type="project" value="UniProtKB-UniRule"/>
</dbReference>
<reference evidence="25 26" key="1">
    <citation type="submission" date="2019-12" db="EMBL/GenBank/DDBJ databases">
        <authorList>
            <person name="Alioto T."/>
            <person name="Alioto T."/>
            <person name="Gomez Garrido J."/>
        </authorList>
    </citation>
    <scope>NUCLEOTIDE SEQUENCE [LARGE SCALE GENOMIC DNA]</scope>
</reference>
<evidence type="ECO:0000256" key="14">
    <source>
        <dbReference type="ARBA" id="ARBA00023157"/>
    </source>
</evidence>
<comment type="catalytic activity">
    <reaction evidence="17">
        <text>L-threonyl-[protein] + ATP = O-phospho-L-threonyl-[protein] + ADP + H(+)</text>
        <dbReference type="Rhea" id="RHEA:46608"/>
        <dbReference type="Rhea" id="RHEA-COMP:11060"/>
        <dbReference type="Rhea" id="RHEA-COMP:11605"/>
        <dbReference type="ChEBI" id="CHEBI:15378"/>
        <dbReference type="ChEBI" id="CHEBI:30013"/>
        <dbReference type="ChEBI" id="CHEBI:30616"/>
        <dbReference type="ChEBI" id="CHEBI:61977"/>
        <dbReference type="ChEBI" id="CHEBI:456216"/>
    </reaction>
</comment>
<dbReference type="PROSITE" id="PS00108">
    <property type="entry name" value="PROTEIN_KINASE_ST"/>
    <property type="match status" value="1"/>
</dbReference>
<evidence type="ECO:0000256" key="18">
    <source>
        <dbReference type="ARBA" id="ARBA00058961"/>
    </source>
</evidence>
<feature type="domain" description="Protein kinase" evidence="23">
    <location>
        <begin position="418"/>
        <end position="700"/>
    </location>
</feature>
<dbReference type="PANTHER" id="PTHR27005:SF468">
    <property type="entry name" value="OS01G0310500 PROTEIN"/>
    <property type="match status" value="1"/>
</dbReference>
<comment type="subcellular location">
    <subcellularLocation>
        <location evidence="1">Membrane</location>
        <topology evidence="1">Single-pass type I membrane protein</topology>
    </subcellularLocation>
</comment>
<keyword evidence="11 20" id="KW-0067">ATP-binding</keyword>
<keyword evidence="5" id="KW-0808">Transferase</keyword>
<keyword evidence="26" id="KW-1185">Reference proteome</keyword>
<dbReference type="OrthoDB" id="4062651at2759"/>
<dbReference type="Gramene" id="OE9A083293T2">
    <property type="protein sequence ID" value="OE9A083293C2"/>
    <property type="gene ID" value="OE9A083293"/>
</dbReference>
<dbReference type="PROSITE" id="PS00010">
    <property type="entry name" value="ASX_HYDROXYL"/>
    <property type="match status" value="1"/>
</dbReference>
<dbReference type="InterPro" id="IPR001881">
    <property type="entry name" value="EGF-like_Ca-bd_dom"/>
</dbReference>
<dbReference type="FunFam" id="1.10.510.10:FF:000084">
    <property type="entry name" value="Wall-associated receptor kinase 2"/>
    <property type="match status" value="1"/>
</dbReference>
<dbReference type="GO" id="GO:0005886">
    <property type="term" value="C:plasma membrane"/>
    <property type="evidence" value="ECO:0007669"/>
    <property type="project" value="TreeGrafter"/>
</dbReference>
<dbReference type="SUPFAM" id="SSF56112">
    <property type="entry name" value="Protein kinase-like (PK-like)"/>
    <property type="match status" value="1"/>
</dbReference>
<keyword evidence="10 25" id="KW-0418">Kinase</keyword>
<evidence type="ECO:0000259" key="24">
    <source>
        <dbReference type="PROSITE" id="PS50026"/>
    </source>
</evidence>
<evidence type="ECO:0000256" key="19">
    <source>
        <dbReference type="PROSITE-ProRule" id="PRU00076"/>
    </source>
</evidence>
<dbReference type="Gene3D" id="2.90.20.10">
    <property type="entry name" value="Plasmodium vivax P25 domain"/>
    <property type="match status" value="1"/>
</dbReference>
<keyword evidence="9 20" id="KW-0547">Nucleotide-binding</keyword>
<gene>
    <name evidence="25" type="ORF">OLEA9_A083293</name>
</gene>
<dbReference type="InterPro" id="IPR018097">
    <property type="entry name" value="EGF_Ca-bd_CS"/>
</dbReference>
<dbReference type="PROSITE" id="PS50011">
    <property type="entry name" value="PROTEIN_KINASE_DOM"/>
    <property type="match status" value="1"/>
</dbReference>
<keyword evidence="2" id="KW-0723">Serine/threonine-protein kinase</keyword>
<dbReference type="GO" id="GO:0005509">
    <property type="term" value="F:calcium ion binding"/>
    <property type="evidence" value="ECO:0007669"/>
    <property type="project" value="InterPro"/>
</dbReference>
<evidence type="ECO:0000256" key="11">
    <source>
        <dbReference type="ARBA" id="ARBA00022840"/>
    </source>
</evidence>
<dbReference type="InterPro" id="IPR025287">
    <property type="entry name" value="WAK_GUB"/>
</dbReference>
<dbReference type="Pfam" id="PF13947">
    <property type="entry name" value="GUB_WAK_bind"/>
    <property type="match status" value="1"/>
</dbReference>
<evidence type="ECO:0000256" key="4">
    <source>
        <dbReference type="ARBA" id="ARBA00022553"/>
    </source>
</evidence>
<evidence type="ECO:0000256" key="5">
    <source>
        <dbReference type="ARBA" id="ARBA00022679"/>
    </source>
</evidence>
<feature type="chain" id="PRO_5035889242" evidence="22">
    <location>
        <begin position="23"/>
        <end position="744"/>
    </location>
</feature>
<evidence type="ECO:0000256" key="13">
    <source>
        <dbReference type="ARBA" id="ARBA00023136"/>
    </source>
</evidence>
<protein>
    <submittedName>
        <fullName evidence="25">Serine threonine kinase</fullName>
    </submittedName>
</protein>
<keyword evidence="4" id="KW-0597">Phosphoprotein</keyword>
<keyword evidence="13 21" id="KW-0472">Membrane</keyword>
<name>A0A8S0VC97_OLEEU</name>
<dbReference type="InterPro" id="IPR000742">
    <property type="entry name" value="EGF"/>
</dbReference>
<dbReference type="InterPro" id="IPR045274">
    <property type="entry name" value="WAK-like"/>
</dbReference>
<dbReference type="InterPro" id="IPR008271">
    <property type="entry name" value="Ser/Thr_kinase_AS"/>
</dbReference>
<feature type="binding site" evidence="20">
    <location>
        <position position="447"/>
    </location>
    <ligand>
        <name>ATP</name>
        <dbReference type="ChEBI" id="CHEBI:30616"/>
    </ligand>
</feature>
<evidence type="ECO:0000256" key="22">
    <source>
        <dbReference type="SAM" id="SignalP"/>
    </source>
</evidence>
<dbReference type="GO" id="GO:0004674">
    <property type="term" value="F:protein serine/threonine kinase activity"/>
    <property type="evidence" value="ECO:0007669"/>
    <property type="project" value="UniProtKB-KW"/>
</dbReference>
<dbReference type="Pfam" id="PF00069">
    <property type="entry name" value="Pkinase"/>
    <property type="match status" value="1"/>
</dbReference>
<keyword evidence="6 21" id="KW-0812">Transmembrane</keyword>
<comment type="function">
    <text evidence="18">Serine/threonine-protein kinase that may function as a signaling receptor of extracellular matrix component. Binding to pectin may have significance in the control of cell expansion, morphogenesis and development.</text>
</comment>
<dbReference type="FunFam" id="3.30.200.20:FF:000043">
    <property type="entry name" value="Wall-associated receptor kinase 2"/>
    <property type="match status" value="1"/>
</dbReference>
<evidence type="ECO:0000259" key="23">
    <source>
        <dbReference type="PROSITE" id="PS50011"/>
    </source>
</evidence>
<dbReference type="PROSITE" id="PS00107">
    <property type="entry name" value="PROTEIN_KINASE_ATP"/>
    <property type="match status" value="1"/>
</dbReference>
<evidence type="ECO:0000256" key="17">
    <source>
        <dbReference type="ARBA" id="ARBA00047951"/>
    </source>
</evidence>
<comment type="caution">
    <text evidence="25">The sequence shown here is derived from an EMBL/GenBank/DDBJ whole genome shotgun (WGS) entry which is preliminary data.</text>
</comment>
<evidence type="ECO:0000256" key="9">
    <source>
        <dbReference type="ARBA" id="ARBA00022741"/>
    </source>
</evidence>
<dbReference type="CDD" id="cd14066">
    <property type="entry name" value="STKc_IRAK"/>
    <property type="match status" value="1"/>
</dbReference>
<feature type="signal peptide" evidence="22">
    <location>
        <begin position="1"/>
        <end position="22"/>
    </location>
</feature>
<dbReference type="InterPro" id="IPR017441">
    <property type="entry name" value="Protein_kinase_ATP_BS"/>
</dbReference>
<dbReference type="PROSITE" id="PS01187">
    <property type="entry name" value="EGF_CA"/>
    <property type="match status" value="1"/>
</dbReference>
<organism evidence="25 26">
    <name type="scientific">Olea europaea subsp. europaea</name>
    <dbReference type="NCBI Taxonomy" id="158383"/>
    <lineage>
        <taxon>Eukaryota</taxon>
        <taxon>Viridiplantae</taxon>
        <taxon>Streptophyta</taxon>
        <taxon>Embryophyta</taxon>
        <taxon>Tracheophyta</taxon>
        <taxon>Spermatophyta</taxon>
        <taxon>Magnoliopsida</taxon>
        <taxon>eudicotyledons</taxon>
        <taxon>Gunneridae</taxon>
        <taxon>Pentapetalae</taxon>
        <taxon>asterids</taxon>
        <taxon>lamiids</taxon>
        <taxon>Lamiales</taxon>
        <taxon>Oleaceae</taxon>
        <taxon>Oleeae</taxon>
        <taxon>Olea</taxon>
    </lineage>
</organism>
<comment type="catalytic activity">
    <reaction evidence="16">
        <text>L-seryl-[protein] + ATP = O-phospho-L-seryl-[protein] + ADP + H(+)</text>
        <dbReference type="Rhea" id="RHEA:17989"/>
        <dbReference type="Rhea" id="RHEA-COMP:9863"/>
        <dbReference type="Rhea" id="RHEA-COMP:11604"/>
        <dbReference type="ChEBI" id="CHEBI:15378"/>
        <dbReference type="ChEBI" id="CHEBI:29999"/>
        <dbReference type="ChEBI" id="CHEBI:30616"/>
        <dbReference type="ChEBI" id="CHEBI:83421"/>
        <dbReference type="ChEBI" id="CHEBI:456216"/>
    </reaction>
</comment>
<dbReference type="InterPro" id="IPR049883">
    <property type="entry name" value="NOTCH1_EGF-like"/>
</dbReference>
<evidence type="ECO:0000256" key="7">
    <source>
        <dbReference type="ARBA" id="ARBA00022729"/>
    </source>
</evidence>
<dbReference type="PANTHER" id="PTHR27005">
    <property type="entry name" value="WALL-ASSOCIATED RECEPTOR KINASE-LIKE 21"/>
    <property type="match status" value="1"/>
</dbReference>
<dbReference type="FunFam" id="2.10.25.10:FF:000038">
    <property type="entry name" value="Fibrillin 2"/>
    <property type="match status" value="1"/>
</dbReference>
<evidence type="ECO:0000313" key="25">
    <source>
        <dbReference type="EMBL" id="CAA3028099.1"/>
    </source>
</evidence>
<evidence type="ECO:0000256" key="2">
    <source>
        <dbReference type="ARBA" id="ARBA00022527"/>
    </source>
</evidence>
<evidence type="ECO:0000256" key="16">
    <source>
        <dbReference type="ARBA" id="ARBA00047558"/>
    </source>
</evidence>
<evidence type="ECO:0000256" key="8">
    <source>
        <dbReference type="ARBA" id="ARBA00022737"/>
    </source>
</evidence>
<dbReference type="Gene3D" id="1.10.510.10">
    <property type="entry name" value="Transferase(Phosphotransferase) domain 1"/>
    <property type="match status" value="1"/>
</dbReference>
<dbReference type="PROSITE" id="PS50026">
    <property type="entry name" value="EGF_3"/>
    <property type="match status" value="1"/>
</dbReference>
<keyword evidence="3 19" id="KW-0245">EGF-like domain</keyword>
<keyword evidence="14" id="KW-1015">Disulfide bond</keyword>
<keyword evidence="8" id="KW-0677">Repeat</keyword>
<feature type="domain" description="EGF-like" evidence="24">
    <location>
        <begin position="294"/>
        <end position="328"/>
    </location>
</feature>
<dbReference type="Proteomes" id="UP000594638">
    <property type="component" value="Unassembled WGS sequence"/>
</dbReference>
<dbReference type="EMBL" id="CACTIH010009239">
    <property type="protein sequence ID" value="CAA3028099.1"/>
    <property type="molecule type" value="Genomic_DNA"/>
</dbReference>
<dbReference type="GO" id="GO:0007166">
    <property type="term" value="P:cell surface receptor signaling pathway"/>
    <property type="evidence" value="ECO:0007669"/>
    <property type="project" value="InterPro"/>
</dbReference>
<keyword evidence="12 21" id="KW-1133">Transmembrane helix</keyword>
<evidence type="ECO:0000256" key="6">
    <source>
        <dbReference type="ARBA" id="ARBA00022692"/>
    </source>
</evidence>